<reference evidence="2 3" key="1">
    <citation type="journal article" date="2015" name="Front. Microbiol.">
        <title>Genome sequence of the plant growth promoting endophytic yeast Rhodotorula graminis WP1.</title>
        <authorList>
            <person name="Firrincieli A."/>
            <person name="Otillar R."/>
            <person name="Salamov A."/>
            <person name="Schmutz J."/>
            <person name="Khan Z."/>
            <person name="Redman R.S."/>
            <person name="Fleck N.D."/>
            <person name="Lindquist E."/>
            <person name="Grigoriev I.V."/>
            <person name="Doty S.L."/>
        </authorList>
    </citation>
    <scope>NUCLEOTIDE SEQUENCE [LARGE SCALE GENOMIC DNA]</scope>
    <source>
        <strain evidence="2 3">WP1</strain>
    </source>
</reference>
<dbReference type="Pfam" id="PF09994">
    <property type="entry name" value="T6SS_Tle1-like_cat"/>
    <property type="match status" value="1"/>
</dbReference>
<dbReference type="STRING" id="578459.A0A194SE73"/>
<dbReference type="PANTHER" id="PTHR33840">
    <property type="match status" value="1"/>
</dbReference>
<feature type="domain" description="T6SS Phospholipase effector Tle1-like catalytic" evidence="1">
    <location>
        <begin position="2"/>
        <end position="284"/>
    </location>
</feature>
<name>A0A194SE73_RHOGW</name>
<dbReference type="Proteomes" id="UP000053890">
    <property type="component" value="Unassembled WGS sequence"/>
</dbReference>
<sequence>MRRIVVCCDGTWESALFQTRTVMLTNVTRLANAIKLRDERGSGCEQVSLYLPGLGTGEATLEGALTGALGDGLLDQVRQAYDFLSRNFRAGDEVLLFGFSRGAYLVRLVLALVDLVGILDPKTNLHLFPALFNALCLPIVQGTSRCRRNEARRVELLNEVAPFVEAQKAARPGGFLVKVLGVFECVPLLQLPHFSADPASTSSLTPFSTLDELLEPTVEHVFQALALNERRAPYEAIVFEQELDSVRRGQELVQVWFSGCHGDIGGGYTPHDLSDLSLHWLVDQVAPFVALDFHYLASVSASPSAPLGAASQHEGFHLTSGHERHVPLPLAADLAPSSPASTQYLHPSILRQPRSALPRRLRQALAVAHDAGEVLGRGGLW</sequence>
<dbReference type="InterPro" id="IPR029058">
    <property type="entry name" value="AB_hydrolase_fold"/>
</dbReference>
<dbReference type="AlphaFoldDB" id="A0A194SE73"/>
<evidence type="ECO:0000313" key="3">
    <source>
        <dbReference type="Proteomes" id="UP000053890"/>
    </source>
</evidence>
<dbReference type="RefSeq" id="XP_018273825.1">
    <property type="nucleotide sequence ID" value="XM_018413944.1"/>
</dbReference>
<dbReference type="EMBL" id="KQ474074">
    <property type="protein sequence ID" value="KPV77776.1"/>
    <property type="molecule type" value="Genomic_DNA"/>
</dbReference>
<dbReference type="SUPFAM" id="SSF53474">
    <property type="entry name" value="alpha/beta-Hydrolases"/>
    <property type="match status" value="1"/>
</dbReference>
<dbReference type="InterPro" id="IPR018712">
    <property type="entry name" value="Tle1-like_cat"/>
</dbReference>
<protein>
    <recommendedName>
        <fullName evidence="1">T6SS Phospholipase effector Tle1-like catalytic domain-containing protein</fullName>
    </recommendedName>
</protein>
<dbReference type="OrthoDB" id="3057168at2759"/>
<evidence type="ECO:0000259" key="1">
    <source>
        <dbReference type="Pfam" id="PF09994"/>
    </source>
</evidence>
<organism evidence="2 3">
    <name type="scientific">Rhodotorula graminis (strain WP1)</name>
    <dbReference type="NCBI Taxonomy" id="578459"/>
    <lineage>
        <taxon>Eukaryota</taxon>
        <taxon>Fungi</taxon>
        <taxon>Dikarya</taxon>
        <taxon>Basidiomycota</taxon>
        <taxon>Pucciniomycotina</taxon>
        <taxon>Microbotryomycetes</taxon>
        <taxon>Sporidiobolales</taxon>
        <taxon>Sporidiobolaceae</taxon>
        <taxon>Rhodotorula</taxon>
    </lineage>
</organism>
<dbReference type="PANTHER" id="PTHR33840:SF1">
    <property type="entry name" value="TLE1 PHOSPHOLIPASE DOMAIN-CONTAINING PROTEIN"/>
    <property type="match status" value="1"/>
</dbReference>
<keyword evidence="3" id="KW-1185">Reference proteome</keyword>
<proteinExistence type="predicted"/>
<dbReference type="OMA" id="DNALAWM"/>
<dbReference type="GeneID" id="28974392"/>
<evidence type="ECO:0000313" key="2">
    <source>
        <dbReference type="EMBL" id="KPV77776.1"/>
    </source>
</evidence>
<gene>
    <name evidence="2" type="ORF">RHOBADRAFT_41774</name>
</gene>
<accession>A0A194SE73</accession>